<dbReference type="InterPro" id="IPR029063">
    <property type="entry name" value="SAM-dependent_MTases_sf"/>
</dbReference>
<dbReference type="EMBL" id="CAFBPB010000122">
    <property type="protein sequence ID" value="CAB5008948.1"/>
    <property type="molecule type" value="Genomic_DNA"/>
</dbReference>
<sequence>MAKSVSEAKVKLGNRRVTGKEQFYTPPETAKEIFDVLKTLVPDLKKHPFLEPAGGTGSFITAAQQAGIKEVESWDIEPHHPLVKLGSFLDQQLSLKGAITVTNPPFGRCNSLSIPFFNHSAKYSDLIVFIVPRSWRKWSVQNKLDRRFHLIRDDDLDINYVDENGEQAYAKNNLRTCIQYWQRSDTAIRPLYGVTDMKVIIKCKFDEADVSLTCFGYNCGTVKTDFPRKPNTTQMFLKLNHPKALEALQSVDFSRFYRNTAYTEALSIVEVNYLLNEYIFGDPKMKVPENDELPLEDVD</sequence>
<protein>
    <submittedName>
        <fullName evidence="1">Unannotated protein</fullName>
    </submittedName>
</protein>
<dbReference type="AlphaFoldDB" id="A0A6J7PUK3"/>
<dbReference type="Gene3D" id="3.40.50.150">
    <property type="entry name" value="Vaccinia Virus protein VP39"/>
    <property type="match status" value="1"/>
</dbReference>
<accession>A0A6J7PUK3</accession>
<dbReference type="SUPFAM" id="SSF53335">
    <property type="entry name" value="S-adenosyl-L-methionine-dependent methyltransferases"/>
    <property type="match status" value="1"/>
</dbReference>
<name>A0A6J7PUK3_9ZZZZ</name>
<evidence type="ECO:0000313" key="1">
    <source>
        <dbReference type="EMBL" id="CAB5008948.1"/>
    </source>
</evidence>
<dbReference type="PRINTS" id="PR00507">
    <property type="entry name" value="N12N6MTFRASE"/>
</dbReference>
<proteinExistence type="predicted"/>
<organism evidence="1">
    <name type="scientific">freshwater metagenome</name>
    <dbReference type="NCBI Taxonomy" id="449393"/>
    <lineage>
        <taxon>unclassified sequences</taxon>
        <taxon>metagenomes</taxon>
        <taxon>ecological metagenomes</taxon>
    </lineage>
</organism>
<reference evidence="1" key="1">
    <citation type="submission" date="2020-05" db="EMBL/GenBank/DDBJ databases">
        <authorList>
            <person name="Chiriac C."/>
            <person name="Salcher M."/>
            <person name="Ghai R."/>
            <person name="Kavagutti S V."/>
        </authorList>
    </citation>
    <scope>NUCLEOTIDE SEQUENCE</scope>
</reference>
<gene>
    <name evidence="1" type="ORF">UFOPK4049_00921</name>
</gene>